<dbReference type="Proteomes" id="UP001519343">
    <property type="component" value="Unassembled WGS sequence"/>
</dbReference>
<keyword evidence="1" id="KW-0812">Transmembrane</keyword>
<proteinExistence type="predicted"/>
<sequence length="38" mass="4426">MNNEERKDQKETKAVFWAFGLIILLSIVAMIWFVLATV</sequence>
<feature type="transmembrane region" description="Helical" evidence="1">
    <location>
        <begin position="14"/>
        <end position="35"/>
    </location>
</feature>
<evidence type="ECO:0000313" key="3">
    <source>
        <dbReference type="Proteomes" id="UP001519343"/>
    </source>
</evidence>
<reference evidence="2 3" key="1">
    <citation type="submission" date="2021-03" db="EMBL/GenBank/DDBJ databases">
        <title>Genomic Encyclopedia of Type Strains, Phase IV (KMG-IV): sequencing the most valuable type-strain genomes for metagenomic binning, comparative biology and taxonomic classification.</title>
        <authorList>
            <person name="Goeker M."/>
        </authorList>
    </citation>
    <scope>NUCLEOTIDE SEQUENCE [LARGE SCALE GENOMIC DNA]</scope>
    <source>
        <strain evidence="2 3">DSM 24738</strain>
    </source>
</reference>
<keyword evidence="1" id="KW-1133">Transmembrane helix</keyword>
<accession>A0ABS4GWF4</accession>
<keyword evidence="3" id="KW-1185">Reference proteome</keyword>
<dbReference type="EMBL" id="JAGGKT010000023">
    <property type="protein sequence ID" value="MBP1934596.1"/>
    <property type="molecule type" value="Genomic_DNA"/>
</dbReference>
<evidence type="ECO:0000256" key="1">
    <source>
        <dbReference type="SAM" id="Phobius"/>
    </source>
</evidence>
<gene>
    <name evidence="2" type="ORF">J2Z37_004616</name>
</gene>
<protein>
    <submittedName>
        <fullName evidence="2">Nucleic acid-binding Zn ribbon protein</fullName>
    </submittedName>
</protein>
<name>A0ABS4GWF4_9BACL</name>
<organism evidence="2 3">
    <name type="scientific">Ammoniphilus resinae</name>
    <dbReference type="NCBI Taxonomy" id="861532"/>
    <lineage>
        <taxon>Bacteria</taxon>
        <taxon>Bacillati</taxon>
        <taxon>Bacillota</taxon>
        <taxon>Bacilli</taxon>
        <taxon>Bacillales</taxon>
        <taxon>Paenibacillaceae</taxon>
        <taxon>Aneurinibacillus group</taxon>
        <taxon>Ammoniphilus</taxon>
    </lineage>
</organism>
<keyword evidence="1" id="KW-0472">Membrane</keyword>
<evidence type="ECO:0000313" key="2">
    <source>
        <dbReference type="EMBL" id="MBP1934596.1"/>
    </source>
</evidence>
<comment type="caution">
    <text evidence="2">The sequence shown here is derived from an EMBL/GenBank/DDBJ whole genome shotgun (WGS) entry which is preliminary data.</text>
</comment>